<dbReference type="OrthoDB" id="341477at2759"/>
<keyword evidence="17" id="KW-1208">Phospholipid metabolism</keyword>
<comment type="pathway">
    <text evidence="4">Lipid metabolism.</text>
</comment>
<evidence type="ECO:0000256" key="3">
    <source>
        <dbReference type="ARBA" id="ARBA00005119"/>
    </source>
</evidence>
<evidence type="ECO:0000256" key="2">
    <source>
        <dbReference type="ARBA" id="ARBA00004443"/>
    </source>
</evidence>
<keyword evidence="10" id="KW-0548">Nucleotidyltransferase</keyword>
<dbReference type="InterPro" id="IPR015222">
    <property type="entry name" value="Tam41"/>
</dbReference>
<gene>
    <name evidence="19" type="ORF">CXG81DRAFT_3673</name>
</gene>
<evidence type="ECO:0000256" key="4">
    <source>
        <dbReference type="ARBA" id="ARBA00005189"/>
    </source>
</evidence>
<name>A0A4P9X437_9FUNG</name>
<reference evidence="20" key="1">
    <citation type="journal article" date="2018" name="Nat. Microbiol.">
        <title>Leveraging single-cell genomics to expand the fungal tree of life.</title>
        <authorList>
            <person name="Ahrendt S.R."/>
            <person name="Quandt C.A."/>
            <person name="Ciobanu D."/>
            <person name="Clum A."/>
            <person name="Salamov A."/>
            <person name="Andreopoulos B."/>
            <person name="Cheng J.F."/>
            <person name="Woyke T."/>
            <person name="Pelin A."/>
            <person name="Henrissat B."/>
            <person name="Reynolds N.K."/>
            <person name="Benny G.L."/>
            <person name="Smith M.E."/>
            <person name="James T.Y."/>
            <person name="Grigoriev I.V."/>
        </authorList>
    </citation>
    <scope>NUCLEOTIDE SEQUENCE [LARGE SCALE GENOMIC DNA]</scope>
    <source>
        <strain evidence="20">ATCC 52028</strain>
    </source>
</reference>
<comment type="pathway">
    <text evidence="3">Phospholipid metabolism; CDP-diacylglycerol biosynthesis; CDP-diacylglycerol from sn-glycerol 3-phosphate: step 3/3.</text>
</comment>
<keyword evidence="14" id="KW-0496">Mitochondrion</keyword>
<keyword evidence="20" id="KW-1185">Reference proteome</keyword>
<comment type="cofactor">
    <cofactor evidence="1">
        <name>Mg(2+)</name>
        <dbReference type="ChEBI" id="CHEBI:18420"/>
    </cofactor>
</comment>
<evidence type="ECO:0000256" key="7">
    <source>
        <dbReference type="ARBA" id="ARBA00018337"/>
    </source>
</evidence>
<evidence type="ECO:0000256" key="17">
    <source>
        <dbReference type="ARBA" id="ARBA00023264"/>
    </source>
</evidence>
<dbReference type="UniPathway" id="UPA00557">
    <property type="reaction ID" value="UER00614"/>
</dbReference>
<evidence type="ECO:0000256" key="5">
    <source>
        <dbReference type="ARBA" id="ARBA00005458"/>
    </source>
</evidence>
<dbReference type="EC" id="2.7.7.41" evidence="6"/>
<evidence type="ECO:0000313" key="19">
    <source>
        <dbReference type="EMBL" id="RKO99825.1"/>
    </source>
</evidence>
<dbReference type="Pfam" id="PF09139">
    <property type="entry name" value="Tam41_Mmp37"/>
    <property type="match status" value="1"/>
</dbReference>
<comment type="subcellular location">
    <subcellularLocation>
        <location evidence="2">Mitochondrion inner membrane</location>
        <topology evidence="2">Peripheral membrane protein</topology>
        <orientation evidence="2">Matrix side</orientation>
    </subcellularLocation>
</comment>
<evidence type="ECO:0000256" key="8">
    <source>
        <dbReference type="ARBA" id="ARBA00022516"/>
    </source>
</evidence>
<evidence type="ECO:0000256" key="15">
    <source>
        <dbReference type="ARBA" id="ARBA00023136"/>
    </source>
</evidence>
<evidence type="ECO:0000256" key="10">
    <source>
        <dbReference type="ARBA" id="ARBA00022695"/>
    </source>
</evidence>
<feature type="non-terminal residue" evidence="19">
    <location>
        <position position="309"/>
    </location>
</feature>
<accession>A0A4P9X437</accession>
<evidence type="ECO:0000256" key="14">
    <source>
        <dbReference type="ARBA" id="ARBA00023128"/>
    </source>
</evidence>
<dbReference type="GO" id="GO:0005743">
    <property type="term" value="C:mitochondrial inner membrane"/>
    <property type="evidence" value="ECO:0007669"/>
    <property type="project" value="UniProtKB-SubCell"/>
</dbReference>
<evidence type="ECO:0000256" key="9">
    <source>
        <dbReference type="ARBA" id="ARBA00022679"/>
    </source>
</evidence>
<dbReference type="PIRSF" id="PIRSF028840">
    <property type="entry name" value="Mmp37"/>
    <property type="match status" value="1"/>
</dbReference>
<keyword evidence="13" id="KW-0443">Lipid metabolism</keyword>
<keyword evidence="15" id="KW-0472">Membrane</keyword>
<comment type="similarity">
    <text evidence="5">Belongs to the TAM41 family.</text>
</comment>
<evidence type="ECO:0000256" key="18">
    <source>
        <dbReference type="ARBA" id="ARBA00029893"/>
    </source>
</evidence>
<keyword evidence="16" id="KW-0594">Phospholipid biosynthesis</keyword>
<dbReference type="EMBL" id="ML014254">
    <property type="protein sequence ID" value="RKO99825.1"/>
    <property type="molecule type" value="Genomic_DNA"/>
</dbReference>
<dbReference type="PANTHER" id="PTHR13619">
    <property type="entry name" value="PHOSPHATIDATE CYTIDYLYLTRANSFERASE, MITOCHONDRIAL"/>
    <property type="match status" value="1"/>
</dbReference>
<keyword evidence="11" id="KW-0999">Mitochondrion inner membrane</keyword>
<dbReference type="AlphaFoldDB" id="A0A4P9X437"/>
<keyword evidence="9" id="KW-0808">Transferase</keyword>
<organism evidence="19 20">
    <name type="scientific">Caulochytrium protostelioides</name>
    <dbReference type="NCBI Taxonomy" id="1555241"/>
    <lineage>
        <taxon>Eukaryota</taxon>
        <taxon>Fungi</taxon>
        <taxon>Fungi incertae sedis</taxon>
        <taxon>Chytridiomycota</taxon>
        <taxon>Chytridiomycota incertae sedis</taxon>
        <taxon>Chytridiomycetes</taxon>
        <taxon>Caulochytriales</taxon>
        <taxon>Caulochytriaceae</taxon>
        <taxon>Caulochytrium</taxon>
    </lineage>
</organism>
<evidence type="ECO:0000256" key="1">
    <source>
        <dbReference type="ARBA" id="ARBA00001946"/>
    </source>
</evidence>
<feature type="non-terminal residue" evidence="19">
    <location>
        <position position="1"/>
    </location>
</feature>
<dbReference type="STRING" id="1555241.A0A4P9X437"/>
<keyword evidence="12" id="KW-0460">Magnesium</keyword>
<evidence type="ECO:0000256" key="16">
    <source>
        <dbReference type="ARBA" id="ARBA00023209"/>
    </source>
</evidence>
<evidence type="ECO:0000256" key="13">
    <source>
        <dbReference type="ARBA" id="ARBA00023098"/>
    </source>
</evidence>
<dbReference type="PANTHER" id="PTHR13619:SF0">
    <property type="entry name" value="PHOSPHATIDATE CYTIDYLYLTRANSFERASE, MITOCHONDRIAL"/>
    <property type="match status" value="1"/>
</dbReference>
<dbReference type="GO" id="GO:0004605">
    <property type="term" value="F:phosphatidate cytidylyltransferase activity"/>
    <property type="evidence" value="ECO:0007669"/>
    <property type="project" value="UniProtKB-EC"/>
</dbReference>
<dbReference type="GO" id="GO:0016024">
    <property type="term" value="P:CDP-diacylglycerol biosynthetic process"/>
    <property type="evidence" value="ECO:0007669"/>
    <property type="project" value="UniProtKB-UniPathway"/>
</dbReference>
<keyword evidence="8" id="KW-0444">Lipid biosynthesis</keyword>
<proteinExistence type="inferred from homology"/>
<evidence type="ECO:0000313" key="20">
    <source>
        <dbReference type="Proteomes" id="UP000274922"/>
    </source>
</evidence>
<dbReference type="GO" id="GO:0032049">
    <property type="term" value="P:cardiolipin biosynthetic process"/>
    <property type="evidence" value="ECO:0007669"/>
    <property type="project" value="InterPro"/>
</dbReference>
<evidence type="ECO:0000256" key="12">
    <source>
        <dbReference type="ARBA" id="ARBA00022842"/>
    </source>
</evidence>
<sequence length="309" mass="35231">ELLGILNAFKAPIRYALAYGSGAYTQRGYDAGAPPMIDFLFGVTHPEHWHSLNMRQHGHHYASTRVFGAKSVSYIQERFGAGCYFLPDVAMNGRQIKYGVVSIDRLIADLHHWDSLYLAGRCHKPVRVLRDDPRVKMAQRRNRRSAVRTALLLLPEQFSETELFMTIAGLSYHGDFRMKVGGENPHKVFNIVHEQRAIFRKIYGPIVEDLPDVRYVDDATLVQDRQTQARVALIAKLPQNLVNHLHNQLAVRLERAELEWLATSPKIQAYTATALEEIVFRPALVQAFKGFFSAGFRRSIAYAWAKLMK</sequence>
<protein>
    <recommendedName>
        <fullName evidence="7">Phosphatidate cytidylyltransferase, mitochondrial</fullName>
        <ecNumber evidence="6">2.7.7.41</ecNumber>
    </recommendedName>
    <alternativeName>
        <fullName evidence="18">CDP-diacylglycerol synthase</fullName>
    </alternativeName>
</protein>
<evidence type="ECO:0000256" key="11">
    <source>
        <dbReference type="ARBA" id="ARBA00022792"/>
    </source>
</evidence>
<evidence type="ECO:0000256" key="6">
    <source>
        <dbReference type="ARBA" id="ARBA00012487"/>
    </source>
</evidence>
<dbReference type="Proteomes" id="UP000274922">
    <property type="component" value="Unassembled WGS sequence"/>
</dbReference>